<dbReference type="Pfam" id="PF08239">
    <property type="entry name" value="SH3_3"/>
    <property type="match status" value="2"/>
</dbReference>
<dbReference type="AlphaFoldDB" id="A0A3P1V1I7"/>
<gene>
    <name evidence="4" type="ORF">EII27_03430</name>
    <name evidence="3" type="ORF">I6H56_09520</name>
</gene>
<dbReference type="OrthoDB" id="79647at2"/>
<name>A0A3P1V1I7_9FUSO</name>
<evidence type="ECO:0000313" key="4">
    <source>
        <dbReference type="EMBL" id="RRD27450.1"/>
    </source>
</evidence>
<evidence type="ECO:0000313" key="6">
    <source>
        <dbReference type="Proteomes" id="UP000595577"/>
    </source>
</evidence>
<feature type="signal peptide" evidence="1">
    <location>
        <begin position="1"/>
        <end position="19"/>
    </location>
</feature>
<reference evidence="3 6" key="2">
    <citation type="submission" date="2020-12" db="EMBL/GenBank/DDBJ databases">
        <title>FDA dAtabase for Regulatory Grade micrObial Sequences (FDA-ARGOS): Supporting development and validation of Infectious Disease Dx tests.</title>
        <authorList>
            <person name="Sproer C."/>
            <person name="Gronow S."/>
            <person name="Severitt S."/>
            <person name="Schroder I."/>
            <person name="Tallon L."/>
            <person name="Sadzewicz L."/>
            <person name="Zhao X."/>
            <person name="Boylan J."/>
            <person name="Ott S."/>
            <person name="Bowen H."/>
            <person name="Vavikolanu K."/>
            <person name="Mehta A."/>
            <person name="Aluvathingal J."/>
            <person name="Nadendla S."/>
            <person name="Lowell S."/>
            <person name="Myers T."/>
            <person name="Yan Y."/>
            <person name="Sichtig H."/>
        </authorList>
    </citation>
    <scope>NUCLEOTIDE SEQUENCE [LARGE SCALE GENOMIC DNA]</scope>
    <source>
        <strain evidence="3 6">FDAARGOS_999</strain>
    </source>
</reference>
<evidence type="ECO:0000256" key="1">
    <source>
        <dbReference type="SAM" id="SignalP"/>
    </source>
</evidence>
<dbReference type="Gene3D" id="2.30.30.40">
    <property type="entry name" value="SH3 Domains"/>
    <property type="match status" value="2"/>
</dbReference>
<organism evidence="4 5">
    <name type="scientific">Fusobacterium canifelinum</name>
    <dbReference type="NCBI Taxonomy" id="285729"/>
    <lineage>
        <taxon>Bacteria</taxon>
        <taxon>Fusobacteriati</taxon>
        <taxon>Fusobacteriota</taxon>
        <taxon>Fusobacteriia</taxon>
        <taxon>Fusobacteriales</taxon>
        <taxon>Fusobacteriaceae</taxon>
        <taxon>Fusobacterium</taxon>
    </lineage>
</organism>
<feature type="chain" id="PRO_5033387062" evidence="1">
    <location>
        <begin position="20"/>
        <end position="163"/>
    </location>
</feature>
<keyword evidence="1" id="KW-0732">Signal</keyword>
<dbReference type="Proteomes" id="UP000281534">
    <property type="component" value="Unassembled WGS sequence"/>
</dbReference>
<protein>
    <submittedName>
        <fullName evidence="4">SH3 domain-containing protein</fullName>
    </submittedName>
</protein>
<accession>A0A3P1V1I7</accession>
<proteinExistence type="predicted"/>
<sequence length="163" mass="18882">MKKLLLVILFLLSSLTALAVRYVVDTKDGYANLREEASSKSKVLKKLKNKDEVKFWGEKGDWLYVIYEFEDGSDIIMAFIHKSQVKLHPETYEISAKEGYANVRNEATKNSDIIGELKNGRVVASIKEHQKGDWYYIEYEADGTPFDYGYIHKSQLKKYVEKK</sequence>
<dbReference type="EMBL" id="RQYY01000003">
    <property type="protein sequence ID" value="RRD27450.1"/>
    <property type="molecule type" value="Genomic_DNA"/>
</dbReference>
<dbReference type="RefSeq" id="WP_124795800.1">
    <property type="nucleotide sequence ID" value="NZ_CP066022.1"/>
</dbReference>
<evidence type="ECO:0000313" key="3">
    <source>
        <dbReference type="EMBL" id="QQB73552.1"/>
    </source>
</evidence>
<dbReference type="InterPro" id="IPR003646">
    <property type="entry name" value="SH3-like_bac-type"/>
</dbReference>
<feature type="domain" description="SH3b" evidence="2">
    <location>
        <begin position="100"/>
        <end position="154"/>
    </location>
</feature>
<reference evidence="4 5" key="1">
    <citation type="submission" date="2018-11" db="EMBL/GenBank/DDBJ databases">
        <title>Genomes From Bacteria Associated with the Canine Oral Cavity: a Test Case for Automated Genome-Based Taxonomic Assignment.</title>
        <authorList>
            <person name="Coil D.A."/>
            <person name="Jospin G."/>
            <person name="Darling A.E."/>
            <person name="Wallis C."/>
            <person name="Davis I.J."/>
            <person name="Harris S."/>
            <person name="Eisen J.A."/>
            <person name="Holcombe L.J."/>
            <person name="O'Flynn C."/>
        </authorList>
    </citation>
    <scope>NUCLEOTIDE SEQUENCE [LARGE SCALE GENOMIC DNA]</scope>
    <source>
        <strain evidence="4 5">OH4460_COT-188</strain>
    </source>
</reference>
<evidence type="ECO:0000259" key="2">
    <source>
        <dbReference type="Pfam" id="PF08239"/>
    </source>
</evidence>
<dbReference type="Proteomes" id="UP000595577">
    <property type="component" value="Chromosome"/>
</dbReference>
<evidence type="ECO:0000313" key="5">
    <source>
        <dbReference type="Proteomes" id="UP000281534"/>
    </source>
</evidence>
<feature type="domain" description="SH3b" evidence="2">
    <location>
        <begin position="30"/>
        <end position="68"/>
    </location>
</feature>
<dbReference type="EMBL" id="CP066022">
    <property type="protein sequence ID" value="QQB73552.1"/>
    <property type="molecule type" value="Genomic_DNA"/>
</dbReference>